<comment type="caution">
    <text evidence="1">The sequence shown here is derived from an EMBL/GenBank/DDBJ whole genome shotgun (WGS) entry which is preliminary data.</text>
</comment>
<evidence type="ECO:0000313" key="1">
    <source>
        <dbReference type="EMBL" id="KAH3736985.1"/>
    </source>
</evidence>
<evidence type="ECO:0000313" key="2">
    <source>
        <dbReference type="Proteomes" id="UP000828390"/>
    </source>
</evidence>
<reference evidence="1" key="2">
    <citation type="submission" date="2020-11" db="EMBL/GenBank/DDBJ databases">
        <authorList>
            <person name="McCartney M.A."/>
            <person name="Auch B."/>
            <person name="Kono T."/>
            <person name="Mallez S."/>
            <person name="Becker A."/>
            <person name="Gohl D.M."/>
            <person name="Silverstein K.A.T."/>
            <person name="Koren S."/>
            <person name="Bechman K.B."/>
            <person name="Herman A."/>
            <person name="Abrahante J.E."/>
            <person name="Garbe J."/>
        </authorList>
    </citation>
    <scope>NUCLEOTIDE SEQUENCE</scope>
    <source>
        <strain evidence="1">Duluth1</strain>
        <tissue evidence="1">Whole animal</tissue>
    </source>
</reference>
<reference evidence="1" key="1">
    <citation type="journal article" date="2019" name="bioRxiv">
        <title>The Genome of the Zebra Mussel, Dreissena polymorpha: A Resource for Invasive Species Research.</title>
        <authorList>
            <person name="McCartney M.A."/>
            <person name="Auch B."/>
            <person name="Kono T."/>
            <person name="Mallez S."/>
            <person name="Zhang Y."/>
            <person name="Obille A."/>
            <person name="Becker A."/>
            <person name="Abrahante J.E."/>
            <person name="Garbe J."/>
            <person name="Badalamenti J.P."/>
            <person name="Herman A."/>
            <person name="Mangelson H."/>
            <person name="Liachko I."/>
            <person name="Sullivan S."/>
            <person name="Sone E.D."/>
            <person name="Koren S."/>
            <person name="Silverstein K.A.T."/>
            <person name="Beckman K.B."/>
            <person name="Gohl D.M."/>
        </authorList>
    </citation>
    <scope>NUCLEOTIDE SEQUENCE</scope>
    <source>
        <strain evidence="1">Duluth1</strain>
        <tissue evidence="1">Whole animal</tissue>
    </source>
</reference>
<accession>A0A9D4D2Y2</accession>
<dbReference type="Proteomes" id="UP000828390">
    <property type="component" value="Unassembled WGS sequence"/>
</dbReference>
<gene>
    <name evidence="1" type="ORF">DPMN_043561</name>
</gene>
<sequence length="86" mass="9894">MTRLLNDSISLPLHDPMFTPQKPDSCLSVYCALGELRQRLKTVHFYLSNIVGNSGVMYIYASSQISLCRLRRLIRDDNSLLRGSFW</sequence>
<organism evidence="1 2">
    <name type="scientific">Dreissena polymorpha</name>
    <name type="common">Zebra mussel</name>
    <name type="synonym">Mytilus polymorpha</name>
    <dbReference type="NCBI Taxonomy" id="45954"/>
    <lineage>
        <taxon>Eukaryota</taxon>
        <taxon>Metazoa</taxon>
        <taxon>Spiralia</taxon>
        <taxon>Lophotrochozoa</taxon>
        <taxon>Mollusca</taxon>
        <taxon>Bivalvia</taxon>
        <taxon>Autobranchia</taxon>
        <taxon>Heteroconchia</taxon>
        <taxon>Euheterodonta</taxon>
        <taxon>Imparidentia</taxon>
        <taxon>Neoheterodontei</taxon>
        <taxon>Myida</taxon>
        <taxon>Dreissenoidea</taxon>
        <taxon>Dreissenidae</taxon>
        <taxon>Dreissena</taxon>
    </lineage>
</organism>
<keyword evidence="2" id="KW-1185">Reference proteome</keyword>
<dbReference type="EMBL" id="JAIWYP010000011">
    <property type="protein sequence ID" value="KAH3736985.1"/>
    <property type="molecule type" value="Genomic_DNA"/>
</dbReference>
<protein>
    <submittedName>
        <fullName evidence="1">Uncharacterized protein</fullName>
    </submittedName>
</protein>
<proteinExistence type="predicted"/>
<dbReference type="AlphaFoldDB" id="A0A9D4D2Y2"/>
<name>A0A9D4D2Y2_DREPO</name>